<evidence type="ECO:0000313" key="3">
    <source>
        <dbReference type="Proteomes" id="UP000005709"/>
    </source>
</evidence>
<gene>
    <name evidence="2" type="ORF">CAMGR0001_0918</name>
</gene>
<protein>
    <submittedName>
        <fullName evidence="2">Uncharacterized protein</fullName>
    </submittedName>
</protein>
<dbReference type="STRING" id="824.CGRAC_1143"/>
<organism evidence="2 3">
    <name type="scientific">Campylobacter gracilis RM3268</name>
    <dbReference type="NCBI Taxonomy" id="553220"/>
    <lineage>
        <taxon>Bacteria</taxon>
        <taxon>Pseudomonadati</taxon>
        <taxon>Campylobacterota</taxon>
        <taxon>Epsilonproteobacteria</taxon>
        <taxon>Campylobacterales</taxon>
        <taxon>Campylobacteraceae</taxon>
        <taxon>Campylobacter</taxon>
    </lineage>
</organism>
<dbReference type="EMBL" id="ACYG01000019">
    <property type="protein sequence ID" value="EEV18162.1"/>
    <property type="molecule type" value="Genomic_DNA"/>
</dbReference>
<keyword evidence="1" id="KW-0812">Transmembrane</keyword>
<feature type="transmembrane region" description="Helical" evidence="1">
    <location>
        <begin position="153"/>
        <end position="176"/>
    </location>
</feature>
<keyword evidence="3" id="KW-1185">Reference proteome</keyword>
<proteinExistence type="predicted"/>
<reference evidence="2 3" key="1">
    <citation type="submission" date="2009-07" db="EMBL/GenBank/DDBJ databases">
        <authorList>
            <person name="Madupu R."/>
            <person name="Sebastian Y."/>
            <person name="Durkin A.S."/>
            <person name="Torralba M."/>
            <person name="Methe B."/>
            <person name="Sutton G.G."/>
            <person name="Strausberg R.L."/>
            <person name="Nelson K.E."/>
        </authorList>
    </citation>
    <scope>NUCLEOTIDE SEQUENCE [LARGE SCALE GENOMIC DNA]</scope>
    <source>
        <strain evidence="2 3">RM3268</strain>
    </source>
</reference>
<feature type="transmembrane region" description="Helical" evidence="1">
    <location>
        <begin position="12"/>
        <end position="36"/>
    </location>
</feature>
<sequence>MQDLVSQARKEGMISTGIDLFLAALPVVLMAIDFVFEGIPGYPYNIVIIGGIFIALICFSVIYRLRTLRKISAFSGIKAAALYRNCVIVFICLAVFSLFHPISSCREEMIRETIGETIWNLAVPAAAIYIIVAWLRINFSLARVSGVMIFRIYVWLCAFFFALNWLCGAGPFGLATSKPQIGDTVAALVITSFKEFLPFVALIITSIVHLLAWSKIEKLA</sequence>
<feature type="transmembrane region" description="Helical" evidence="1">
    <location>
        <begin position="82"/>
        <end position="102"/>
    </location>
</feature>
<accession>C8PGC4</accession>
<feature type="transmembrane region" description="Helical" evidence="1">
    <location>
        <begin position="122"/>
        <end position="141"/>
    </location>
</feature>
<dbReference type="AlphaFoldDB" id="C8PGC4"/>
<dbReference type="RefSeq" id="WP_005870488.1">
    <property type="nucleotide sequence ID" value="NZ_ACYG01000019.1"/>
</dbReference>
<evidence type="ECO:0000256" key="1">
    <source>
        <dbReference type="SAM" id="Phobius"/>
    </source>
</evidence>
<keyword evidence="1" id="KW-0472">Membrane</keyword>
<comment type="caution">
    <text evidence="2">The sequence shown here is derived from an EMBL/GenBank/DDBJ whole genome shotgun (WGS) entry which is preliminary data.</text>
</comment>
<keyword evidence="1" id="KW-1133">Transmembrane helix</keyword>
<feature type="transmembrane region" description="Helical" evidence="1">
    <location>
        <begin position="42"/>
        <end position="62"/>
    </location>
</feature>
<dbReference type="Proteomes" id="UP000005709">
    <property type="component" value="Unassembled WGS sequence"/>
</dbReference>
<name>C8PGC4_9BACT</name>
<evidence type="ECO:0000313" key="2">
    <source>
        <dbReference type="EMBL" id="EEV18162.1"/>
    </source>
</evidence>
<feature type="transmembrane region" description="Helical" evidence="1">
    <location>
        <begin position="196"/>
        <end position="214"/>
    </location>
</feature>